<evidence type="ECO:0000256" key="5">
    <source>
        <dbReference type="ARBA" id="ARBA00023136"/>
    </source>
</evidence>
<evidence type="ECO:0000313" key="8">
    <source>
        <dbReference type="Proteomes" id="UP001166293"/>
    </source>
</evidence>
<reference evidence="7" key="1">
    <citation type="submission" date="2021-06" db="EMBL/GenBank/DDBJ databases">
        <title>Thalassococcus sp. CAU 1522 isolated from sea sand, Republic of Korea.</title>
        <authorList>
            <person name="Kim W."/>
        </authorList>
    </citation>
    <scope>NUCLEOTIDE SEQUENCE</scope>
    <source>
        <strain evidence="7">CAU 1522</strain>
    </source>
</reference>
<evidence type="ECO:0000256" key="4">
    <source>
        <dbReference type="ARBA" id="ARBA00022989"/>
    </source>
</evidence>
<comment type="subcellular location">
    <subcellularLocation>
        <location evidence="1">Membrane</location>
        <topology evidence="1">Multi-pass membrane protein</topology>
    </subcellularLocation>
</comment>
<evidence type="ECO:0000256" key="6">
    <source>
        <dbReference type="SAM" id="Phobius"/>
    </source>
</evidence>
<dbReference type="InterPro" id="IPR002549">
    <property type="entry name" value="AI-2E-like"/>
</dbReference>
<comment type="similarity">
    <text evidence="2">Belongs to the autoinducer-2 exporter (AI-2E) (TC 2.A.86) family.</text>
</comment>
<name>A0ABS6N302_9RHOB</name>
<feature type="transmembrane region" description="Helical" evidence="6">
    <location>
        <begin position="150"/>
        <end position="171"/>
    </location>
</feature>
<feature type="transmembrane region" description="Helical" evidence="6">
    <location>
        <begin position="220"/>
        <end position="245"/>
    </location>
</feature>
<dbReference type="EMBL" id="JAHRWL010000001">
    <property type="protein sequence ID" value="MBV2358399.1"/>
    <property type="molecule type" value="Genomic_DNA"/>
</dbReference>
<proteinExistence type="inferred from homology"/>
<feature type="transmembrane region" description="Helical" evidence="6">
    <location>
        <begin position="290"/>
        <end position="317"/>
    </location>
</feature>
<protein>
    <submittedName>
        <fullName evidence="7">AI-2E family transporter</fullName>
    </submittedName>
</protein>
<evidence type="ECO:0000256" key="3">
    <source>
        <dbReference type="ARBA" id="ARBA00022692"/>
    </source>
</evidence>
<dbReference type="PANTHER" id="PTHR21716">
    <property type="entry name" value="TRANSMEMBRANE PROTEIN"/>
    <property type="match status" value="1"/>
</dbReference>
<dbReference type="RefSeq" id="WP_217776264.1">
    <property type="nucleotide sequence ID" value="NZ_JAHRWL010000001.1"/>
</dbReference>
<dbReference type="PANTHER" id="PTHR21716:SF16">
    <property type="entry name" value="BLL1467 PROTEIN"/>
    <property type="match status" value="1"/>
</dbReference>
<feature type="transmembrane region" description="Helical" evidence="6">
    <location>
        <begin position="12"/>
        <end position="27"/>
    </location>
</feature>
<dbReference type="Pfam" id="PF01594">
    <property type="entry name" value="AI-2E_transport"/>
    <property type="match status" value="1"/>
</dbReference>
<feature type="transmembrane region" description="Helical" evidence="6">
    <location>
        <begin position="252"/>
        <end position="270"/>
    </location>
</feature>
<organism evidence="7 8">
    <name type="scientific">Thalassococcus arenae</name>
    <dbReference type="NCBI Taxonomy" id="2851652"/>
    <lineage>
        <taxon>Bacteria</taxon>
        <taxon>Pseudomonadati</taxon>
        <taxon>Pseudomonadota</taxon>
        <taxon>Alphaproteobacteria</taxon>
        <taxon>Rhodobacterales</taxon>
        <taxon>Roseobacteraceae</taxon>
        <taxon>Thalassococcus</taxon>
    </lineage>
</organism>
<feature type="transmembrane region" description="Helical" evidence="6">
    <location>
        <begin position="33"/>
        <end position="50"/>
    </location>
</feature>
<evidence type="ECO:0000256" key="2">
    <source>
        <dbReference type="ARBA" id="ARBA00009773"/>
    </source>
</evidence>
<accession>A0ABS6N302</accession>
<evidence type="ECO:0000256" key="1">
    <source>
        <dbReference type="ARBA" id="ARBA00004141"/>
    </source>
</evidence>
<feature type="transmembrane region" description="Helical" evidence="6">
    <location>
        <begin position="192"/>
        <end position="214"/>
    </location>
</feature>
<dbReference type="Proteomes" id="UP001166293">
    <property type="component" value="Unassembled WGS sequence"/>
</dbReference>
<keyword evidence="8" id="KW-1185">Reference proteome</keyword>
<feature type="transmembrane region" description="Helical" evidence="6">
    <location>
        <begin position="62"/>
        <end position="83"/>
    </location>
</feature>
<comment type="caution">
    <text evidence="7">The sequence shown here is derived from an EMBL/GenBank/DDBJ whole genome shotgun (WGS) entry which is preliminary data.</text>
</comment>
<gene>
    <name evidence="7" type="ORF">KUH32_01310</name>
</gene>
<sequence length="341" mass="36447">MIQTILSEQATRVMLSILTTLALVMALQFGQQILAPMVFALVLGVVVSPLADRLSGLGVPRLVIAVVLLALSTAFTGAALLLVEPLVGLLIDELPRIKAVAAYWLETASGLLRGIEEISQEIGESVGAEDVDPQTAIPTVSDALWLAPSFLSQVFIFVGTLFFFVLTRNDIYAKTGALEGKLRKADRAVSRYFAAVTLVNVGLGCATAGVLMAIGVEYAVLWGLAAGLLNYILYLGPLMVILALTIAGMIQFIGFAALLPPAAFLTINMLEANFVTPLVVGKRLAMNPLIVFLAIIFGLWIWGPIGAIVALPVLLWFGVMLRPELVLSDLPQRRRIAGLAR</sequence>
<evidence type="ECO:0000313" key="7">
    <source>
        <dbReference type="EMBL" id="MBV2358399.1"/>
    </source>
</evidence>
<keyword evidence="3 6" id="KW-0812">Transmembrane</keyword>
<keyword evidence="5 6" id="KW-0472">Membrane</keyword>
<keyword evidence="4 6" id="KW-1133">Transmembrane helix</keyword>